<evidence type="ECO:0000313" key="8">
    <source>
        <dbReference type="EMBL" id="VUC23482.1"/>
    </source>
</evidence>
<evidence type="ECO:0000256" key="4">
    <source>
        <dbReference type="ARBA" id="ARBA00023163"/>
    </source>
</evidence>
<dbReference type="PROSITE" id="PS00463">
    <property type="entry name" value="ZN2_CY6_FUNGAL_1"/>
    <property type="match status" value="1"/>
</dbReference>
<keyword evidence="5" id="KW-0539">Nucleus</keyword>
<feature type="domain" description="Zn(2)-C6 fungal-type" evidence="7">
    <location>
        <begin position="17"/>
        <end position="51"/>
    </location>
</feature>
<dbReference type="PANTHER" id="PTHR31845:SF10">
    <property type="entry name" value="ZN(II)2CYS6 TRANSCRIPTION FACTOR (EUROFUNG)"/>
    <property type="match status" value="1"/>
</dbReference>
<dbReference type="EMBL" id="CABFNS010000708">
    <property type="protein sequence ID" value="VUC23482.1"/>
    <property type="molecule type" value="Genomic_DNA"/>
</dbReference>
<dbReference type="SUPFAM" id="SSF57701">
    <property type="entry name" value="Zn2/Cys6 DNA-binding domain"/>
    <property type="match status" value="1"/>
</dbReference>
<name>A0ABY6TYQ4_BIOOC</name>
<dbReference type="InterPro" id="IPR001138">
    <property type="entry name" value="Zn2Cys6_DnaBD"/>
</dbReference>
<dbReference type="Gene3D" id="4.10.240.10">
    <property type="entry name" value="Zn(2)-C6 fungal-type DNA-binding domain"/>
    <property type="match status" value="1"/>
</dbReference>
<evidence type="ECO:0000313" key="9">
    <source>
        <dbReference type="Proteomes" id="UP000766486"/>
    </source>
</evidence>
<dbReference type="PANTHER" id="PTHR31845">
    <property type="entry name" value="FINGER DOMAIN PROTEIN, PUTATIVE-RELATED"/>
    <property type="match status" value="1"/>
</dbReference>
<keyword evidence="4" id="KW-0804">Transcription</keyword>
<comment type="caution">
    <text evidence="8">The sequence shown here is derived from an EMBL/GenBank/DDBJ whole genome shotgun (WGS) entry which is preliminary data.</text>
</comment>
<protein>
    <recommendedName>
        <fullName evidence="7">Zn(2)-C6 fungal-type domain-containing protein</fullName>
    </recommendedName>
</protein>
<dbReference type="InterPro" id="IPR051089">
    <property type="entry name" value="prtT"/>
</dbReference>
<evidence type="ECO:0000256" key="5">
    <source>
        <dbReference type="ARBA" id="ARBA00023242"/>
    </source>
</evidence>
<organism evidence="8 9">
    <name type="scientific">Bionectria ochroleuca</name>
    <name type="common">Gliocladium roseum</name>
    <dbReference type="NCBI Taxonomy" id="29856"/>
    <lineage>
        <taxon>Eukaryota</taxon>
        <taxon>Fungi</taxon>
        <taxon>Dikarya</taxon>
        <taxon>Ascomycota</taxon>
        <taxon>Pezizomycotina</taxon>
        <taxon>Sordariomycetes</taxon>
        <taxon>Hypocreomycetidae</taxon>
        <taxon>Hypocreales</taxon>
        <taxon>Bionectriaceae</taxon>
        <taxon>Clonostachys</taxon>
    </lineage>
</organism>
<proteinExistence type="predicted"/>
<evidence type="ECO:0000256" key="2">
    <source>
        <dbReference type="ARBA" id="ARBA00023015"/>
    </source>
</evidence>
<gene>
    <name evidence="8" type="ORF">CLO192961_LOCUS118748</name>
</gene>
<reference evidence="8 9" key="1">
    <citation type="submission" date="2019-06" db="EMBL/GenBank/DDBJ databases">
        <authorList>
            <person name="Broberg M."/>
        </authorList>
    </citation>
    <scope>NUCLEOTIDE SEQUENCE [LARGE SCALE GENOMIC DNA]</scope>
</reference>
<dbReference type="Proteomes" id="UP000766486">
    <property type="component" value="Unassembled WGS sequence"/>
</dbReference>
<keyword evidence="9" id="KW-1185">Reference proteome</keyword>
<feature type="compositionally biased region" description="Polar residues" evidence="6">
    <location>
        <begin position="96"/>
        <end position="115"/>
    </location>
</feature>
<feature type="region of interest" description="Disordered" evidence="6">
    <location>
        <begin position="91"/>
        <end position="115"/>
    </location>
</feature>
<evidence type="ECO:0000256" key="1">
    <source>
        <dbReference type="ARBA" id="ARBA00004123"/>
    </source>
</evidence>
<evidence type="ECO:0000259" key="7">
    <source>
        <dbReference type="PROSITE" id="PS00463"/>
    </source>
</evidence>
<evidence type="ECO:0000256" key="3">
    <source>
        <dbReference type="ARBA" id="ARBA00023125"/>
    </source>
</evidence>
<keyword evidence="2" id="KW-0805">Transcription regulation</keyword>
<dbReference type="InterPro" id="IPR036864">
    <property type="entry name" value="Zn2-C6_fun-type_DNA-bd_sf"/>
</dbReference>
<dbReference type="CDD" id="cd00067">
    <property type="entry name" value="GAL4"/>
    <property type="match status" value="1"/>
</dbReference>
<evidence type="ECO:0000256" key="6">
    <source>
        <dbReference type="SAM" id="MobiDB-lite"/>
    </source>
</evidence>
<comment type="subcellular location">
    <subcellularLocation>
        <location evidence="1">Nucleus</location>
    </subcellularLocation>
</comment>
<accession>A0ABY6TYQ4</accession>
<keyword evidence="3" id="KW-0238">DNA-binding</keyword>
<sequence>MDDHISDQSDNSIRPRACERCARSKAKCVWSDREKDGVKVCERCFKGHLTCIAPAPGTRKKRGKSTRVKAIEKKLEGIMSLLDEHKDLLQHVNKPSGPSVSQPQAVNPRSPTSNWNVPRLENNQIQVTQPTLPSSFTQQLNSRETHKFEIIAGYEMSFDEADQVLQEYMIIMLPQFPFVPLETTDVFQLSRERPLLLKTILFVCRPSDSQARLNFDEWFRQHISHQIVVLNRKDIELMQAIMVFLAWRDFRHFIDGLHTSLMQLAVGLISEMRLDRCPQSPSKLITSIVEDVEMLGFEVPRQEGPLNVGRRTALGIFYIATSASLLLSKSSSMRYNETFERFCQVLLHDREYPTDALLVQLVKIQIIALKLITAYTNATGDGIFGQGFHSMTISLIRKELDNFTSQLPAELASNHLIRSHKQAILVRLFEPAIHSEPRKWPYASLSRTEGIWSCFQNAITLCFSFMETPHEVISCLTFPYTAHLTMGLVKIIKLLRVTDDCDWDARVAEKEVNIEDLIQRLSDFFRAGSLVSGPRRRIIDQSQDILAQYADRLGMLKIWCSLYLSGNATNLVGSGEQMTDSNINFGLEGNLAFWQMFVDGSS</sequence>